<protein>
    <submittedName>
        <fullName evidence="1">6626_t:CDS:1</fullName>
    </submittedName>
</protein>
<reference evidence="1 2" key="1">
    <citation type="submission" date="2021-06" db="EMBL/GenBank/DDBJ databases">
        <authorList>
            <person name="Kallberg Y."/>
            <person name="Tangrot J."/>
            <person name="Rosling A."/>
        </authorList>
    </citation>
    <scope>NUCLEOTIDE SEQUENCE [LARGE SCALE GENOMIC DNA]</scope>
    <source>
        <strain evidence="1 2">120-4 pot B 10/14</strain>
    </source>
</reference>
<dbReference type="CDD" id="cd05403">
    <property type="entry name" value="NT_KNTase_like"/>
    <property type="match status" value="1"/>
</dbReference>
<dbReference type="SUPFAM" id="SSF81301">
    <property type="entry name" value="Nucleotidyltransferase"/>
    <property type="match status" value="1"/>
</dbReference>
<accession>A0ABN7V296</accession>
<keyword evidence="2" id="KW-1185">Reference proteome</keyword>
<dbReference type="SUPFAM" id="SSF81593">
    <property type="entry name" value="Nucleotidyltransferase substrate binding subunit/domain"/>
    <property type="match status" value="1"/>
</dbReference>
<gene>
    <name evidence="1" type="ORF">GMARGA_LOCUS13522</name>
</gene>
<name>A0ABN7V296_GIGMA</name>
<evidence type="ECO:0000313" key="2">
    <source>
        <dbReference type="Proteomes" id="UP000789901"/>
    </source>
</evidence>
<dbReference type="InterPro" id="IPR043519">
    <property type="entry name" value="NT_sf"/>
</dbReference>
<sequence>MSKFILNGKLDIEPLISTRDFLQKGLKEAKNEFEIAGLVQAFEKILTLRGLENLHSPKKVFRAAGLEGLIPDYEIWHDYTDKRNITSHEYEQNIMEKKHPYSFYAYGSRVKGEARRLSDLDICYYDNIPLSTISEIKEEFEESNLPFEVELVA</sequence>
<proteinExistence type="predicted"/>
<dbReference type="Gene3D" id="3.30.460.10">
    <property type="entry name" value="Beta Polymerase, domain 2"/>
    <property type="match status" value="1"/>
</dbReference>
<dbReference type="Proteomes" id="UP000789901">
    <property type="component" value="Unassembled WGS sequence"/>
</dbReference>
<comment type="caution">
    <text evidence="1">The sequence shown here is derived from an EMBL/GenBank/DDBJ whole genome shotgun (WGS) entry which is preliminary data.</text>
</comment>
<dbReference type="InterPro" id="IPR010235">
    <property type="entry name" value="HepT"/>
</dbReference>
<evidence type="ECO:0000313" key="1">
    <source>
        <dbReference type="EMBL" id="CAG8721015.1"/>
    </source>
</evidence>
<dbReference type="Pfam" id="PF08780">
    <property type="entry name" value="NTase_sub_bind"/>
    <property type="match status" value="1"/>
</dbReference>
<organism evidence="1 2">
    <name type="scientific">Gigaspora margarita</name>
    <dbReference type="NCBI Taxonomy" id="4874"/>
    <lineage>
        <taxon>Eukaryota</taxon>
        <taxon>Fungi</taxon>
        <taxon>Fungi incertae sedis</taxon>
        <taxon>Mucoromycota</taxon>
        <taxon>Glomeromycotina</taxon>
        <taxon>Glomeromycetes</taxon>
        <taxon>Diversisporales</taxon>
        <taxon>Gigasporaceae</taxon>
        <taxon>Gigaspora</taxon>
    </lineage>
</organism>
<dbReference type="EMBL" id="CAJVQB010008604">
    <property type="protein sequence ID" value="CAG8721015.1"/>
    <property type="molecule type" value="Genomic_DNA"/>
</dbReference>